<dbReference type="InterPro" id="IPR036852">
    <property type="entry name" value="Peptidase_S8/S53_dom_sf"/>
</dbReference>
<dbReference type="PRINTS" id="PR00723">
    <property type="entry name" value="SUBTILISIN"/>
</dbReference>
<dbReference type="InterPro" id="IPR023828">
    <property type="entry name" value="Peptidase_S8_Ser-AS"/>
</dbReference>
<evidence type="ECO:0000313" key="5">
    <source>
        <dbReference type="EMBL" id="SHO80263.1"/>
    </source>
</evidence>
<evidence type="ECO:0000256" key="2">
    <source>
        <dbReference type="ARBA" id="ARBA00022801"/>
    </source>
</evidence>
<dbReference type="InterPro" id="IPR015500">
    <property type="entry name" value="Peptidase_S8_subtilisin-rel"/>
</dbReference>
<keyword evidence="3" id="KW-0720">Serine protease</keyword>
<dbReference type="InterPro" id="IPR000209">
    <property type="entry name" value="Peptidase_S8/S53_dom"/>
</dbReference>
<evidence type="ECO:0000256" key="1">
    <source>
        <dbReference type="ARBA" id="ARBA00022670"/>
    </source>
</evidence>
<proteinExistence type="predicted"/>
<sequence length="382" mass="41045">MNRIKLIKMSLLSSILILSSCGGGGSSNSSIELNNTQENLSDNSTIDDTIRNEPYFKYQWHLNSSHSILNDKGYRVDDNADINILEAWKVTKGAGVRVAVIDDGGQPLHEDLKDNVILTYNVNNGSNTVYYQSYHGSHGNTCSGFIASPINGVGTIGVAPESKLIIIRQNEISDAQDILAFEYAKNNGAKVISCSWGSYNVSDILVSELKKMYDAGITVIFASGNDGSSLDSDNVNDESEVKWVIGVGASTENNDFAYYSNYGKNIDVIAPGGDTDISSGILGIDNMGEDGESSQLNLVNNNYAFTNGTSFATPVTAGVIALMYSVNPNITPKEVRDILIKTADKVGTNNGANYNSNGFDIRRAYGKINAGKAVLEAQRVAN</sequence>
<dbReference type="PANTHER" id="PTHR42884">
    <property type="entry name" value="PROPROTEIN CONVERTASE SUBTILISIN/KEXIN-RELATED"/>
    <property type="match status" value="1"/>
</dbReference>
<dbReference type="GO" id="GO:0016020">
    <property type="term" value="C:membrane"/>
    <property type="evidence" value="ECO:0007669"/>
    <property type="project" value="TreeGrafter"/>
</dbReference>
<feature type="domain" description="Peptidase S8/S53" evidence="4">
    <location>
        <begin position="93"/>
        <end position="349"/>
    </location>
</feature>
<dbReference type="PROSITE" id="PS00138">
    <property type="entry name" value="SUBTILASE_SER"/>
    <property type="match status" value="1"/>
</dbReference>
<dbReference type="Gene3D" id="3.40.50.200">
    <property type="entry name" value="Peptidase S8/S53 domain"/>
    <property type="match status" value="1"/>
</dbReference>
<dbReference type="SUPFAM" id="SSF52743">
    <property type="entry name" value="Subtilisin-like"/>
    <property type="match status" value="1"/>
</dbReference>
<dbReference type="EMBL" id="FRYL01000001">
    <property type="protein sequence ID" value="SHO80263.1"/>
    <property type="molecule type" value="Genomic_DNA"/>
</dbReference>
<dbReference type="PANTHER" id="PTHR42884:SF14">
    <property type="entry name" value="NEUROENDOCRINE CONVERTASE 1"/>
    <property type="match status" value="1"/>
</dbReference>
<dbReference type="PROSITE" id="PS51892">
    <property type="entry name" value="SUBTILASE"/>
    <property type="match status" value="1"/>
</dbReference>
<evidence type="ECO:0000256" key="3">
    <source>
        <dbReference type="ARBA" id="ARBA00022825"/>
    </source>
</evidence>
<organism evidence="5">
    <name type="scientific">hydrothermal vent metagenome</name>
    <dbReference type="NCBI Taxonomy" id="652676"/>
    <lineage>
        <taxon>unclassified sequences</taxon>
        <taxon>metagenomes</taxon>
        <taxon>ecological metagenomes</taxon>
    </lineage>
</organism>
<reference evidence="5" key="1">
    <citation type="submission" date="2016-10" db="EMBL/GenBank/DDBJ databases">
        <authorList>
            <person name="de Groot N.N."/>
        </authorList>
    </citation>
    <scope>NUCLEOTIDE SEQUENCE</scope>
</reference>
<keyword evidence="2" id="KW-0378">Hydrolase</keyword>
<keyword evidence="1 5" id="KW-0645">Protease</keyword>
<name>A0A1W1EHD2_9ZZZZ</name>
<dbReference type="Pfam" id="PF00082">
    <property type="entry name" value="Peptidase_S8"/>
    <property type="match status" value="1"/>
</dbReference>
<evidence type="ECO:0000259" key="4">
    <source>
        <dbReference type="Pfam" id="PF00082"/>
    </source>
</evidence>
<accession>A0A1W1EHD2</accession>
<dbReference type="GO" id="GO:0016485">
    <property type="term" value="P:protein processing"/>
    <property type="evidence" value="ECO:0007669"/>
    <property type="project" value="TreeGrafter"/>
</dbReference>
<dbReference type="PROSITE" id="PS51257">
    <property type="entry name" value="PROKAR_LIPOPROTEIN"/>
    <property type="match status" value="1"/>
</dbReference>
<dbReference type="GO" id="GO:0004252">
    <property type="term" value="F:serine-type endopeptidase activity"/>
    <property type="evidence" value="ECO:0007669"/>
    <property type="project" value="InterPro"/>
</dbReference>
<protein>
    <submittedName>
        <fullName evidence="5">Alkaline serine protease, subtilase family protein</fullName>
    </submittedName>
</protein>
<gene>
    <name evidence="5" type="ORF">MNB_SV-15-1518</name>
</gene>
<dbReference type="AlphaFoldDB" id="A0A1W1EHD2"/>